<dbReference type="GO" id="GO:0022857">
    <property type="term" value="F:transmembrane transporter activity"/>
    <property type="evidence" value="ECO:0007669"/>
    <property type="project" value="InterPro"/>
</dbReference>
<feature type="transmembrane region" description="Helical" evidence="1">
    <location>
        <begin position="21"/>
        <end position="39"/>
    </location>
</feature>
<proteinExistence type="predicted"/>
<keyword evidence="1" id="KW-0472">Membrane</keyword>
<dbReference type="Pfam" id="PF07690">
    <property type="entry name" value="MFS_1"/>
    <property type="match status" value="1"/>
</dbReference>
<dbReference type="Gene3D" id="1.20.1250.20">
    <property type="entry name" value="MFS general substrate transporter like domains"/>
    <property type="match status" value="1"/>
</dbReference>
<reference evidence="2" key="1">
    <citation type="submission" date="2018-06" db="EMBL/GenBank/DDBJ databases">
        <authorList>
            <person name="Zhirakovskaya E."/>
        </authorList>
    </citation>
    <scope>NUCLEOTIDE SEQUENCE</scope>
</reference>
<feature type="transmembrane region" description="Helical" evidence="1">
    <location>
        <begin position="85"/>
        <end position="104"/>
    </location>
</feature>
<dbReference type="SUPFAM" id="SSF103473">
    <property type="entry name" value="MFS general substrate transporter"/>
    <property type="match status" value="1"/>
</dbReference>
<dbReference type="InterPro" id="IPR036259">
    <property type="entry name" value="MFS_trans_sf"/>
</dbReference>
<feature type="transmembrane region" description="Helical" evidence="1">
    <location>
        <begin position="178"/>
        <end position="198"/>
    </location>
</feature>
<evidence type="ECO:0000313" key="2">
    <source>
        <dbReference type="EMBL" id="VAW83034.1"/>
    </source>
</evidence>
<accession>A0A3B0ZNS3</accession>
<feature type="transmembrane region" description="Helical" evidence="1">
    <location>
        <begin position="276"/>
        <end position="296"/>
    </location>
</feature>
<evidence type="ECO:0000256" key="1">
    <source>
        <dbReference type="SAM" id="Phobius"/>
    </source>
</evidence>
<feature type="transmembrane region" description="Helical" evidence="1">
    <location>
        <begin position="59"/>
        <end position="78"/>
    </location>
</feature>
<feature type="transmembrane region" description="Helical" evidence="1">
    <location>
        <begin position="308"/>
        <end position="331"/>
    </location>
</feature>
<keyword evidence="1" id="KW-1133">Transmembrane helix</keyword>
<dbReference type="PANTHER" id="PTHR43596">
    <property type="entry name" value="ADP,ATP CARRIER PROTEIN"/>
    <property type="match status" value="1"/>
</dbReference>
<feature type="transmembrane region" description="Helical" evidence="1">
    <location>
        <begin position="389"/>
        <end position="412"/>
    </location>
</feature>
<dbReference type="InterPro" id="IPR011701">
    <property type="entry name" value="MFS"/>
</dbReference>
<gene>
    <name evidence="2" type="ORF">MNBD_GAMMA12-3124</name>
</gene>
<feature type="transmembrane region" description="Helical" evidence="1">
    <location>
        <begin position="116"/>
        <end position="136"/>
    </location>
</feature>
<dbReference type="PANTHER" id="PTHR43596:SF1">
    <property type="entry name" value="ADP,ATP CARRIER PROTEIN"/>
    <property type="match status" value="1"/>
</dbReference>
<dbReference type="EMBL" id="UOFL01000258">
    <property type="protein sequence ID" value="VAW83034.1"/>
    <property type="molecule type" value="Genomic_DNA"/>
</dbReference>
<keyword evidence="1" id="KW-0812">Transmembrane</keyword>
<sequence>MKIINTCFQKPLSIAPGESKATLASFLFVLILMASYFILRPVRDAMASDWSDLEVSFLWNINFFVSTGIVALYGYAVSKLKFRNVVPIIYTFFASSFIIFYFVVSLVADRQIVDKIFYLWVSVFSLFHVSVFWSFMADIFSRAQAKRLFPFIAAGASTGALIGPIIPAMFATTLGVETLMLVASCGLMLVIPLIFYIYQQKTTSLGNTSLNINHQQKIIGGNWWSGFRTLVRNPYFFSIGIFILLYVFIGSFIYFAQKNLLAEYSRVERIQILGSIDWLVNLLTFGLAFFATGRIIKKFGMPITLAMVPLFVLACLIILAFAPLISIVLALQVARRAGSYAITRPAREMLFTEVSEEERYKAKPVVDIVVYRGGDAVSGTLFAILTDGIGFGLAAVAVVGAGIAGVWTFVAIRLGRRYESKTECPPNDVDSQTKAVVIIEQT</sequence>
<dbReference type="AlphaFoldDB" id="A0A3B0ZNS3"/>
<feature type="transmembrane region" description="Helical" evidence="1">
    <location>
        <begin position="235"/>
        <end position="256"/>
    </location>
</feature>
<protein>
    <submittedName>
        <fullName evidence="2">Transporter, putative</fullName>
    </submittedName>
</protein>
<name>A0A3B0ZNS3_9ZZZZ</name>
<feature type="transmembrane region" description="Helical" evidence="1">
    <location>
        <begin position="148"/>
        <end position="172"/>
    </location>
</feature>
<organism evidence="2">
    <name type="scientific">hydrothermal vent metagenome</name>
    <dbReference type="NCBI Taxonomy" id="652676"/>
    <lineage>
        <taxon>unclassified sequences</taxon>
        <taxon>metagenomes</taxon>
        <taxon>ecological metagenomes</taxon>
    </lineage>
</organism>